<protein>
    <submittedName>
        <fullName evidence="1">Uncharacterized protein</fullName>
    </submittedName>
</protein>
<gene>
    <name evidence="1" type="ORF">Poly41_11800</name>
</gene>
<dbReference type="Proteomes" id="UP000319143">
    <property type="component" value="Unassembled WGS sequence"/>
</dbReference>
<dbReference type="EMBL" id="SJPV01000001">
    <property type="protein sequence ID" value="TWU42879.1"/>
    <property type="molecule type" value="Genomic_DNA"/>
</dbReference>
<proteinExistence type="predicted"/>
<accession>A0A5C6E6R3</accession>
<name>A0A5C6E6R3_9BACT</name>
<evidence type="ECO:0000313" key="2">
    <source>
        <dbReference type="Proteomes" id="UP000319143"/>
    </source>
</evidence>
<evidence type="ECO:0000313" key="1">
    <source>
        <dbReference type="EMBL" id="TWU42879.1"/>
    </source>
</evidence>
<keyword evidence="2" id="KW-1185">Reference proteome</keyword>
<dbReference type="AlphaFoldDB" id="A0A5C6E6R3"/>
<organism evidence="1 2">
    <name type="scientific">Novipirellula artificiosorum</name>
    <dbReference type="NCBI Taxonomy" id="2528016"/>
    <lineage>
        <taxon>Bacteria</taxon>
        <taxon>Pseudomonadati</taxon>
        <taxon>Planctomycetota</taxon>
        <taxon>Planctomycetia</taxon>
        <taxon>Pirellulales</taxon>
        <taxon>Pirellulaceae</taxon>
        <taxon>Novipirellula</taxon>
    </lineage>
</organism>
<reference evidence="1 2" key="1">
    <citation type="submission" date="2019-02" db="EMBL/GenBank/DDBJ databases">
        <title>Deep-cultivation of Planctomycetes and their phenomic and genomic characterization uncovers novel biology.</title>
        <authorList>
            <person name="Wiegand S."/>
            <person name="Jogler M."/>
            <person name="Boedeker C."/>
            <person name="Pinto D."/>
            <person name="Vollmers J."/>
            <person name="Rivas-Marin E."/>
            <person name="Kohn T."/>
            <person name="Peeters S.H."/>
            <person name="Heuer A."/>
            <person name="Rast P."/>
            <person name="Oberbeckmann S."/>
            <person name="Bunk B."/>
            <person name="Jeske O."/>
            <person name="Meyerdierks A."/>
            <person name="Storesund J.E."/>
            <person name="Kallscheuer N."/>
            <person name="Luecker S."/>
            <person name="Lage O.M."/>
            <person name="Pohl T."/>
            <person name="Merkel B.J."/>
            <person name="Hornburger P."/>
            <person name="Mueller R.-W."/>
            <person name="Bruemmer F."/>
            <person name="Labrenz M."/>
            <person name="Spormann A.M."/>
            <person name="Op Den Camp H."/>
            <person name="Overmann J."/>
            <person name="Amann R."/>
            <person name="Jetten M.S.M."/>
            <person name="Mascher T."/>
            <person name="Medema M.H."/>
            <person name="Devos D.P."/>
            <person name="Kaster A.-K."/>
            <person name="Ovreas L."/>
            <person name="Rohde M."/>
            <person name="Galperin M.Y."/>
            <person name="Jogler C."/>
        </authorList>
    </citation>
    <scope>NUCLEOTIDE SEQUENCE [LARGE SCALE GENOMIC DNA]</scope>
    <source>
        <strain evidence="1 2">Poly41</strain>
    </source>
</reference>
<sequence length="74" mass="8158">MLLVKGGDSEERHIKAKMLEWTVKVKTASWDVVDFARGPYEHLSYGFLAKSTTLKFIADGPLVHDIVAELVGAA</sequence>
<comment type="caution">
    <text evidence="1">The sequence shown here is derived from an EMBL/GenBank/DDBJ whole genome shotgun (WGS) entry which is preliminary data.</text>
</comment>